<dbReference type="Proteomes" id="UP001320972">
    <property type="component" value="Unassembled WGS sequence"/>
</dbReference>
<feature type="domain" description="DUF7344" evidence="2">
    <location>
        <begin position="35"/>
        <end position="120"/>
    </location>
</feature>
<name>A0ABT2QCP0_9EURY</name>
<dbReference type="InterPro" id="IPR055768">
    <property type="entry name" value="DUF7344"/>
</dbReference>
<feature type="region of interest" description="Disordered" evidence="1">
    <location>
        <begin position="64"/>
        <end position="90"/>
    </location>
</feature>
<feature type="compositionally biased region" description="Polar residues" evidence="1">
    <location>
        <begin position="11"/>
        <end position="28"/>
    </location>
</feature>
<dbReference type="RefSeq" id="WP_338007500.1">
    <property type="nucleotide sequence ID" value="NZ_JAOPKB010000003.1"/>
</dbReference>
<evidence type="ECO:0000256" key="1">
    <source>
        <dbReference type="SAM" id="MobiDB-lite"/>
    </source>
</evidence>
<proteinExistence type="predicted"/>
<reference evidence="3 4" key="1">
    <citation type="submission" date="2022-09" db="EMBL/GenBank/DDBJ databases">
        <title>Enrichment on poylsaccharides allowed isolation of novel metabolic and taxonomic groups of Haloarchaea.</title>
        <authorList>
            <person name="Sorokin D.Y."/>
            <person name="Elcheninov A.G."/>
            <person name="Khizhniak T.V."/>
            <person name="Kolganova T.V."/>
            <person name="Kublanov I.V."/>
        </authorList>
    </citation>
    <scope>NUCLEOTIDE SEQUENCE [LARGE SCALE GENOMIC DNA]</scope>
    <source>
        <strain evidence="3 4">AArc-m2/3/4</strain>
    </source>
</reference>
<gene>
    <name evidence="3" type="ORF">OB955_08020</name>
</gene>
<dbReference type="EMBL" id="JAOPKB010000003">
    <property type="protein sequence ID" value="MCU4972684.1"/>
    <property type="molecule type" value="Genomic_DNA"/>
</dbReference>
<dbReference type="Pfam" id="PF24035">
    <property type="entry name" value="DUF7344"/>
    <property type="match status" value="1"/>
</dbReference>
<protein>
    <recommendedName>
        <fullName evidence="2">DUF7344 domain-containing protein</fullName>
    </recommendedName>
</protein>
<keyword evidence="4" id="KW-1185">Reference proteome</keyword>
<organism evidence="3 4">
    <name type="scientific">Natronoglomus mannanivorans</name>
    <dbReference type="NCBI Taxonomy" id="2979990"/>
    <lineage>
        <taxon>Archaea</taxon>
        <taxon>Methanobacteriati</taxon>
        <taxon>Methanobacteriota</taxon>
        <taxon>Stenosarchaea group</taxon>
        <taxon>Halobacteria</taxon>
        <taxon>Halobacteriales</taxon>
        <taxon>Natrialbaceae</taxon>
        <taxon>Natronoglomus</taxon>
    </lineage>
</organism>
<accession>A0ABT2QCP0</accession>
<feature type="region of interest" description="Disordered" evidence="1">
    <location>
        <begin position="1"/>
        <end position="28"/>
    </location>
</feature>
<sequence>MPGDVPGPDDQTGSDTMWESRPTDQSPELTLTQIFTALANHRRRVMFECFRQYDDSVERSNLVDYVVTSESDSGTSDEEKEEEEEEELHEQVAMDIHHNHLPRLTEMGLVEYDDRSTTIRYYGHPLLEAILEAATEAETEADQEPER</sequence>
<evidence type="ECO:0000259" key="2">
    <source>
        <dbReference type="Pfam" id="PF24035"/>
    </source>
</evidence>
<evidence type="ECO:0000313" key="4">
    <source>
        <dbReference type="Proteomes" id="UP001320972"/>
    </source>
</evidence>
<evidence type="ECO:0000313" key="3">
    <source>
        <dbReference type="EMBL" id="MCU4972684.1"/>
    </source>
</evidence>
<feature type="compositionally biased region" description="Acidic residues" evidence="1">
    <location>
        <begin position="75"/>
        <end position="88"/>
    </location>
</feature>
<comment type="caution">
    <text evidence="3">The sequence shown here is derived from an EMBL/GenBank/DDBJ whole genome shotgun (WGS) entry which is preliminary data.</text>
</comment>